<evidence type="ECO:0000313" key="3">
    <source>
        <dbReference type="Proteomes" id="UP001162891"/>
    </source>
</evidence>
<evidence type="ECO:0000256" key="1">
    <source>
        <dbReference type="SAM" id="SignalP"/>
    </source>
</evidence>
<reference evidence="3" key="1">
    <citation type="journal article" date="2022" name="Int. J. Syst. Evol. Microbiol.">
        <title>Anaeromyxobacter oryzae sp. nov., Anaeromyxobacter diazotrophicus sp. nov. and Anaeromyxobacter paludicola sp. nov., isolated from paddy soils.</title>
        <authorList>
            <person name="Itoh H."/>
            <person name="Xu Z."/>
            <person name="Mise K."/>
            <person name="Masuda Y."/>
            <person name="Ushijima N."/>
            <person name="Hayakawa C."/>
            <person name="Shiratori Y."/>
            <person name="Senoo K."/>
        </authorList>
    </citation>
    <scope>NUCLEOTIDE SEQUENCE [LARGE SCALE GENOMIC DNA]</scope>
    <source>
        <strain evidence="3">Red232</strain>
    </source>
</reference>
<gene>
    <name evidence="2" type="ORF">AMOR_29820</name>
</gene>
<name>A0ABN6MSQ2_9BACT</name>
<feature type="signal peptide" evidence="1">
    <location>
        <begin position="1"/>
        <end position="24"/>
    </location>
</feature>
<feature type="chain" id="PRO_5046373252" evidence="1">
    <location>
        <begin position="25"/>
        <end position="133"/>
    </location>
</feature>
<organism evidence="2 3">
    <name type="scientific">Anaeromyxobacter oryzae</name>
    <dbReference type="NCBI Taxonomy" id="2918170"/>
    <lineage>
        <taxon>Bacteria</taxon>
        <taxon>Pseudomonadati</taxon>
        <taxon>Myxococcota</taxon>
        <taxon>Myxococcia</taxon>
        <taxon>Myxococcales</taxon>
        <taxon>Cystobacterineae</taxon>
        <taxon>Anaeromyxobacteraceae</taxon>
        <taxon>Anaeromyxobacter</taxon>
    </lineage>
</organism>
<evidence type="ECO:0000313" key="2">
    <source>
        <dbReference type="EMBL" id="BDG03986.1"/>
    </source>
</evidence>
<keyword evidence="3" id="KW-1185">Reference proteome</keyword>
<sequence>MKTALRNLVVTAAVAAAVPTAVFARPCDEDRAAAVPAPVEYAQYGGAWQGREGWRDRDDRWRHERNERREAWREQERARIRGEYARLDQARADFYAAPWRRNPWRAERFERWYASQRAELDRQWNALSWYASR</sequence>
<dbReference type="RefSeq" id="WP_248352361.1">
    <property type="nucleotide sequence ID" value="NZ_AP025591.1"/>
</dbReference>
<dbReference type="EMBL" id="AP025591">
    <property type="protein sequence ID" value="BDG03986.1"/>
    <property type="molecule type" value="Genomic_DNA"/>
</dbReference>
<keyword evidence="1" id="KW-0732">Signal</keyword>
<proteinExistence type="predicted"/>
<protein>
    <submittedName>
        <fullName evidence="2">Uncharacterized protein</fullName>
    </submittedName>
</protein>
<dbReference type="Proteomes" id="UP001162891">
    <property type="component" value="Chromosome"/>
</dbReference>
<accession>A0ABN6MSQ2</accession>